<dbReference type="GeneID" id="54999475"/>
<organism evidence="6 7">
    <name type="scientific">Vibrio phage vB_VpS_PG07</name>
    <dbReference type="NCBI Taxonomy" id="2301664"/>
    <lineage>
        <taxon>Viruses</taxon>
        <taxon>Duplodnaviria</taxon>
        <taxon>Heunggongvirae</taxon>
        <taxon>Uroviricota</taxon>
        <taxon>Caudoviricetes</taxon>
        <taxon>Demerecviridae</taxon>
        <taxon>Pogseptimavirus</taxon>
        <taxon>Pogseptimavirus PG07</taxon>
    </lineage>
</organism>
<dbReference type="Pfam" id="PF24170">
    <property type="entry name" value="Fn3-II_PB4"/>
    <property type="match status" value="1"/>
</dbReference>
<feature type="domain" description="Straight fiber protein PB4 first Fn3-like" evidence="3">
    <location>
        <begin position="10"/>
        <end position="94"/>
    </location>
</feature>
<sequence length="1045" mass="111268">MIENTQPLKMGITDVYPGYTAIYMQHTAYTDVDVQGKMVWVNGTAQTPDVNIDRYYVFAVGLNPGSPYNLEAAYFDAMVDAELRAERFGMAISDPVATATRAEPTINSYTVTAEEVDVGVAPPVLTLDLDGDADLIEAQWAPTGTSNWTGFFYGGFLQTLGVAGLPIGVAIDVRIRGVVNFPDGSTRDLSSWDTLENITLNWGFTPPEKVSNVTFQVAKLKEPAERYDVKISWDWEKLDGANAREFVVWRLDKAKYDSNSASDKWAGAEVINAGTAKSVVVTNHPFDREQVYRVATTAWGPESDDVVYADNIIFKIDDTTTIDNSFTNETGIDLTYSHIRGRVWDDANSVWKQSFNVDAATGNVTIGILDEEGEAPISFTSDGNGNGTVNVKGSVISETINAANFVLTNLNGTQSPQLRSAGKTEYGDSTEGIWMGHEMSGGYRFKFDLGNSAQYIRWDGDTLRISGDVAIGTPQGDRPLYSQVRNIYKAASSTPSTPTQTTYPPSGWSVAPPTVPSGQYLYTSVGLVDLTTSFLVGGESWSTPALTGGTGAPGQDGQDGQDGADGPGFYSQAISGFNGTFRSSTATSFFQSQFGRPPAKYDVLTQYNPSNPSIATTRQWDTASSGAWGTVALAVHGNMVVDGSLTADALIANTILGTNLHIGNTGGSGVYAGIRGNHTSGASLAFVAGYTSVTDNNLPNWKWGVTSNGIMYARNSAGSTRVELNPITDKYSFRGDIIAETLTLTGDIPDAIDNSNVTTSSIGAETPSGAQSKANAAKNSAISTAAADATTKANAAKNSAISTAAADATAKANAAKAAANGYTENRIYPNQNSTVIKSSNYSQGNDGFSMDINGNAEFNNVVVRGVGYFTDGVFDGTVYAENIVGDIVSGIVKNNPASYTGFTYGNTWATVATLVSTGTVRPYPRNLSLRVSNGGAGFSVIVQRDAGFADTVIRLRVVNSTTNNVLWEYSYVYDFTGSNLTSSVTIPSIDGMIPAGEAASSYVLQVSASRNIASIRYMYRTLGTSYRTINSDVVAYLFKDSGELS</sequence>
<evidence type="ECO:0000259" key="3">
    <source>
        <dbReference type="Pfam" id="PF24169"/>
    </source>
</evidence>
<reference evidence="6 7" key="1">
    <citation type="submission" date="2018-07" db="EMBL/GenBank/DDBJ databases">
        <title>Sequencing of PG07.</title>
        <authorList>
            <person name="Ding T."/>
        </authorList>
    </citation>
    <scope>NUCLEOTIDE SEQUENCE [LARGE SCALE GENOMIC DNA]</scope>
</reference>
<dbReference type="KEGG" id="vg:54999475"/>
<dbReference type="InterPro" id="IPR057549">
    <property type="entry name" value="PB4_spike"/>
</dbReference>
<feature type="domain" description="Straight fiber protein PB4 third Fn3-like" evidence="5">
    <location>
        <begin position="206"/>
        <end position="334"/>
    </location>
</feature>
<dbReference type="InterPro" id="IPR057552">
    <property type="entry name" value="Fn3-III_PB4"/>
</dbReference>
<evidence type="ECO:0000313" key="7">
    <source>
        <dbReference type="Proteomes" id="UP000263435"/>
    </source>
</evidence>
<dbReference type="RefSeq" id="YP_009808572.1">
    <property type="nucleotide sequence ID" value="NC_048041.1"/>
</dbReference>
<keyword evidence="7" id="KW-1185">Reference proteome</keyword>
<dbReference type="InterPro" id="IPR057550">
    <property type="entry name" value="Fn3-I_PB4"/>
</dbReference>
<dbReference type="Pfam" id="PF24171">
    <property type="entry name" value="Fn3-III_PB4"/>
    <property type="match status" value="1"/>
</dbReference>
<dbReference type="Proteomes" id="UP000263435">
    <property type="component" value="Segment"/>
</dbReference>
<accession>A0A385E4P2</accession>
<protein>
    <submittedName>
        <fullName evidence="6">Central straight fiber</fullName>
    </submittedName>
</protein>
<feature type="domain" description="Straight fiber protein PB4 second Fn3-like" evidence="4">
    <location>
        <begin position="100"/>
        <end position="192"/>
    </location>
</feature>
<feature type="region of interest" description="Disordered" evidence="1">
    <location>
        <begin position="545"/>
        <end position="568"/>
    </location>
</feature>
<evidence type="ECO:0000259" key="5">
    <source>
        <dbReference type="Pfam" id="PF24171"/>
    </source>
</evidence>
<proteinExistence type="predicted"/>
<dbReference type="EMBL" id="MH645904">
    <property type="protein sequence ID" value="AXQ66750.1"/>
    <property type="molecule type" value="Genomic_DNA"/>
</dbReference>
<dbReference type="Pfam" id="PF24168">
    <property type="entry name" value="PB4_spike"/>
    <property type="match status" value="1"/>
</dbReference>
<evidence type="ECO:0000259" key="2">
    <source>
        <dbReference type="Pfam" id="PF24168"/>
    </source>
</evidence>
<evidence type="ECO:0000256" key="1">
    <source>
        <dbReference type="SAM" id="MobiDB-lite"/>
    </source>
</evidence>
<evidence type="ECO:0000313" key="6">
    <source>
        <dbReference type="EMBL" id="AXQ66750.1"/>
    </source>
</evidence>
<dbReference type="InterPro" id="IPR057551">
    <property type="entry name" value="Fn3-II_PB4"/>
</dbReference>
<dbReference type="Pfam" id="PF24169">
    <property type="entry name" value="Fn3-I_PB4"/>
    <property type="match status" value="1"/>
</dbReference>
<feature type="domain" description="Straight fiber protein PB4 spike" evidence="2">
    <location>
        <begin position="351"/>
        <end position="656"/>
    </location>
</feature>
<evidence type="ECO:0000259" key="4">
    <source>
        <dbReference type="Pfam" id="PF24170"/>
    </source>
</evidence>
<name>A0A385E4P2_9CAUD</name>